<keyword evidence="8" id="KW-1185">Reference proteome</keyword>
<dbReference type="Proteomes" id="UP000054359">
    <property type="component" value="Unassembled WGS sequence"/>
</dbReference>
<dbReference type="Pfam" id="PF13927">
    <property type="entry name" value="Ig_3"/>
    <property type="match status" value="2"/>
</dbReference>
<dbReference type="InterPro" id="IPR013098">
    <property type="entry name" value="Ig_I-set"/>
</dbReference>
<dbReference type="OrthoDB" id="6428094at2759"/>
<dbReference type="InterPro" id="IPR003599">
    <property type="entry name" value="Ig_sub"/>
</dbReference>
<protein>
    <submittedName>
        <fullName evidence="7">Nephrin</fullName>
    </submittedName>
</protein>
<dbReference type="PROSITE" id="PS50835">
    <property type="entry name" value="IG_LIKE"/>
    <property type="match status" value="7"/>
</dbReference>
<dbReference type="STRING" id="407821.A0A087T986"/>
<evidence type="ECO:0000256" key="2">
    <source>
        <dbReference type="ARBA" id="ARBA00023136"/>
    </source>
</evidence>
<dbReference type="GO" id="GO:0005911">
    <property type="term" value="C:cell-cell junction"/>
    <property type="evidence" value="ECO:0007669"/>
    <property type="project" value="TreeGrafter"/>
</dbReference>
<sequence>MSFDEDKHRRYTTTSSITLYPGVDDNGAIYSCEARHPALERYLRCSVAINVLHAPGIPQIEGYIEGDVVTSGDTLTLACITRGGNPPPYLIWKRGNVQVDATYTVSGHVTTNIHTFRVDASDNNGVYRCEASSIMTTEPIAASVKLSVHYPPANVKLMGPLEARKGDTVTLTCSTEISNPPSQITWVVDGSRIGSGESVTTRVQDGWVTVSNLTITLTRQDPDVKTFACYAENPPVRKKTFRTHKLSVTYPPQPPTILGYEEGSPLRVGELKTFNCVALGGNPPATLKWYRGDREVRYHPWRHISTPTIKTGSGVSSELVIRVEPSDNGMVYKCEANNTATQMPLVAFVKVVVYFPPSNVTITVKPCDPKAGDEVTLACTSSSSNPLARISWKRDGRHVRDHVEETLSAEYGAISTRSVLTFSVTSADDKSVFECKAKSDDLPAVTSNVTIRVRHKPEFPDPYQRIDVIEGTNATVNISVYAYPPVAWFSWTKDSSLIPPVSEMDDHMHRVMSSGPTLFIMNVVRKDGGTYVCMAENEEGTSNATIILNVQYPATVINITTMVVVAEGDNAFFECSISANPIIPDMIRWSTKGGEVILKENQQFTENGRSLLTLFNVSKQDSGTLECEAFNGIGEPDVKTANLIVLYKPTIVRHLVNNKIATELSTKVELRCIAEGDGNISFVWSFNSTVIIQGLDVGRYDIRAAKTTETQWCSILTIKRVRQEDFG</sequence>
<feature type="domain" description="Ig-like" evidence="6">
    <location>
        <begin position="553"/>
        <end position="645"/>
    </location>
</feature>
<dbReference type="InterPro" id="IPR007110">
    <property type="entry name" value="Ig-like_dom"/>
</dbReference>
<dbReference type="PANTHER" id="PTHR11640:SF31">
    <property type="entry name" value="IRREGULAR CHIASM C-ROUGHEST PROTEIN-RELATED"/>
    <property type="match status" value="1"/>
</dbReference>
<feature type="domain" description="Ig-like" evidence="6">
    <location>
        <begin position="649"/>
        <end position="727"/>
    </location>
</feature>
<evidence type="ECO:0000256" key="3">
    <source>
        <dbReference type="ARBA" id="ARBA00023157"/>
    </source>
</evidence>
<feature type="domain" description="Ig-like" evidence="6">
    <location>
        <begin position="255"/>
        <end position="346"/>
    </location>
</feature>
<evidence type="ECO:0000256" key="1">
    <source>
        <dbReference type="ARBA" id="ARBA00004479"/>
    </source>
</evidence>
<gene>
    <name evidence="7" type="ORF">X975_03211</name>
</gene>
<dbReference type="GO" id="GO:0050839">
    <property type="term" value="F:cell adhesion molecule binding"/>
    <property type="evidence" value="ECO:0007669"/>
    <property type="project" value="TreeGrafter"/>
</dbReference>
<reference evidence="7 8" key="1">
    <citation type="submission" date="2013-11" db="EMBL/GenBank/DDBJ databases">
        <title>Genome sequencing of Stegodyphus mimosarum.</title>
        <authorList>
            <person name="Bechsgaard J."/>
        </authorList>
    </citation>
    <scope>NUCLEOTIDE SEQUENCE [LARGE SCALE GENOMIC DNA]</scope>
</reference>
<dbReference type="InterPro" id="IPR051275">
    <property type="entry name" value="Cell_adhesion_signaling"/>
</dbReference>
<dbReference type="CDD" id="cd00096">
    <property type="entry name" value="Ig"/>
    <property type="match status" value="2"/>
</dbReference>
<dbReference type="Pfam" id="PF08205">
    <property type="entry name" value="C2-set_2"/>
    <property type="match status" value="2"/>
</dbReference>
<dbReference type="AlphaFoldDB" id="A0A087T986"/>
<accession>A0A087T986</accession>
<comment type="subcellular location">
    <subcellularLocation>
        <location evidence="1">Membrane</location>
        <topology evidence="1">Single-pass type I membrane protein</topology>
    </subcellularLocation>
</comment>
<dbReference type="GO" id="GO:0005886">
    <property type="term" value="C:plasma membrane"/>
    <property type="evidence" value="ECO:0007669"/>
    <property type="project" value="TreeGrafter"/>
</dbReference>
<dbReference type="OMA" id="YKCTAES"/>
<dbReference type="InterPro" id="IPR013162">
    <property type="entry name" value="CD80_C2-set"/>
</dbReference>
<dbReference type="InterPro" id="IPR013783">
    <property type="entry name" value="Ig-like_fold"/>
</dbReference>
<name>A0A087T986_STEMI</name>
<proteinExistence type="predicted"/>
<keyword evidence="4" id="KW-0325">Glycoprotein</keyword>
<evidence type="ECO:0000313" key="8">
    <source>
        <dbReference type="Proteomes" id="UP000054359"/>
    </source>
</evidence>
<feature type="domain" description="Ig-like" evidence="6">
    <location>
        <begin position="152"/>
        <end position="249"/>
    </location>
</feature>
<dbReference type="SUPFAM" id="SSF48726">
    <property type="entry name" value="Immunoglobulin"/>
    <property type="match status" value="8"/>
</dbReference>
<feature type="domain" description="Ig-like" evidence="6">
    <location>
        <begin position="58"/>
        <end position="147"/>
    </location>
</feature>
<keyword evidence="2" id="KW-0472">Membrane</keyword>
<evidence type="ECO:0000256" key="4">
    <source>
        <dbReference type="ARBA" id="ARBA00023180"/>
    </source>
</evidence>
<dbReference type="InterPro" id="IPR003598">
    <property type="entry name" value="Ig_sub2"/>
</dbReference>
<dbReference type="SMART" id="SM00409">
    <property type="entry name" value="IG"/>
    <property type="match status" value="6"/>
</dbReference>
<dbReference type="EMBL" id="KK114076">
    <property type="protein sequence ID" value="KFM61675.1"/>
    <property type="molecule type" value="Genomic_DNA"/>
</dbReference>
<dbReference type="SMART" id="SM00408">
    <property type="entry name" value="IGc2"/>
    <property type="match status" value="6"/>
</dbReference>
<dbReference type="PANTHER" id="PTHR11640">
    <property type="entry name" value="NEPHRIN"/>
    <property type="match status" value="1"/>
</dbReference>
<keyword evidence="5" id="KW-0393">Immunoglobulin domain</keyword>
<dbReference type="Pfam" id="PF07679">
    <property type="entry name" value="I-set"/>
    <property type="match status" value="2"/>
</dbReference>
<dbReference type="InterPro" id="IPR036179">
    <property type="entry name" value="Ig-like_dom_sf"/>
</dbReference>
<feature type="non-terminal residue" evidence="7">
    <location>
        <position position="727"/>
    </location>
</feature>
<keyword evidence="3" id="KW-1015">Disulfide bond</keyword>
<organism evidence="7 8">
    <name type="scientific">Stegodyphus mimosarum</name>
    <name type="common">African social velvet spider</name>
    <dbReference type="NCBI Taxonomy" id="407821"/>
    <lineage>
        <taxon>Eukaryota</taxon>
        <taxon>Metazoa</taxon>
        <taxon>Ecdysozoa</taxon>
        <taxon>Arthropoda</taxon>
        <taxon>Chelicerata</taxon>
        <taxon>Arachnida</taxon>
        <taxon>Araneae</taxon>
        <taxon>Araneomorphae</taxon>
        <taxon>Entelegynae</taxon>
        <taxon>Eresoidea</taxon>
        <taxon>Eresidae</taxon>
        <taxon>Stegodyphus</taxon>
    </lineage>
</organism>
<evidence type="ECO:0000313" key="7">
    <source>
        <dbReference type="EMBL" id="KFM61675.1"/>
    </source>
</evidence>
<dbReference type="Gene3D" id="2.60.40.10">
    <property type="entry name" value="Immunoglobulins"/>
    <property type="match status" value="8"/>
</dbReference>
<feature type="domain" description="Ig-like" evidence="6">
    <location>
        <begin position="457"/>
        <end position="549"/>
    </location>
</feature>
<dbReference type="GO" id="GO:0098609">
    <property type="term" value="P:cell-cell adhesion"/>
    <property type="evidence" value="ECO:0007669"/>
    <property type="project" value="TreeGrafter"/>
</dbReference>
<feature type="domain" description="Ig-like" evidence="6">
    <location>
        <begin position="357"/>
        <end position="452"/>
    </location>
</feature>
<evidence type="ECO:0000256" key="5">
    <source>
        <dbReference type="ARBA" id="ARBA00023319"/>
    </source>
</evidence>
<evidence type="ECO:0000259" key="6">
    <source>
        <dbReference type="PROSITE" id="PS50835"/>
    </source>
</evidence>